<gene>
    <name evidence="3" type="ORF">KT71_19722</name>
</gene>
<keyword evidence="2" id="KW-0472">Membrane</keyword>
<reference evidence="3 4" key="2">
    <citation type="journal article" date="2009" name="PLoS ONE">
        <title>The photosynthetic apparatus and its regulation in the aerobic gammaproteobacterium Congregibacter litoralis gen. nov., sp. nov.</title>
        <authorList>
            <person name="Spring S."/>
            <person name="Lunsdorf H."/>
            <person name="Fuchs B.M."/>
            <person name="Tindall B.J."/>
        </authorList>
    </citation>
    <scope>NUCLEOTIDE SEQUENCE [LARGE SCALE GENOMIC DNA]</scope>
    <source>
        <strain evidence="3">KT71</strain>
    </source>
</reference>
<dbReference type="Proteomes" id="UP000019205">
    <property type="component" value="Chromosome"/>
</dbReference>
<keyword evidence="2" id="KW-0812">Transmembrane</keyword>
<evidence type="ECO:0000256" key="1">
    <source>
        <dbReference type="SAM" id="MobiDB-lite"/>
    </source>
</evidence>
<name>A4ADV9_9GAMM</name>
<keyword evidence="2" id="KW-1133">Transmembrane helix</keyword>
<sequence>MSKDDDISPIPSISASREGGPPSAAVPRPRGGSRSTPKPEGGGKPGLISGIVLVIALLVALAACTWSWQLQERLTQTGHVLERYEKRIGDLEDRLSDTDEGMNQNAAVQAAKIRELDSEVRKLWDNVWKSTKERLGKLEAGAKRSDGAVAANTQSVKATQADLGKALQDISRLQKVSGDLERMAASARSSQAEVERVADALNAIDLELAKLGKRVGGNEEWIKSINAFRQSTNASISQLQSQLRAMQTPGAGG</sequence>
<organism evidence="3 4">
    <name type="scientific">Congregibacter litoralis KT71</name>
    <dbReference type="NCBI Taxonomy" id="314285"/>
    <lineage>
        <taxon>Bacteria</taxon>
        <taxon>Pseudomonadati</taxon>
        <taxon>Pseudomonadota</taxon>
        <taxon>Gammaproteobacteria</taxon>
        <taxon>Cellvibrionales</taxon>
        <taxon>Halieaceae</taxon>
        <taxon>Congregibacter</taxon>
    </lineage>
</organism>
<dbReference type="HOGENOM" id="CLU_096020_0_0_6"/>
<feature type="region of interest" description="Disordered" evidence="1">
    <location>
        <begin position="1"/>
        <end position="43"/>
    </location>
</feature>
<dbReference type="STRING" id="314285.KT71_19722"/>
<dbReference type="EMBL" id="AAOA02000005">
    <property type="protein sequence ID" value="EAQ95841.2"/>
    <property type="molecule type" value="Genomic_DNA"/>
</dbReference>
<reference evidence="3 4" key="1">
    <citation type="journal article" date="2007" name="Proc. Natl. Acad. Sci. U.S.A.">
        <title>Characterization of a marine gammaproteobacterium capable of aerobic anoxygenic photosynthesis.</title>
        <authorList>
            <person name="Fuchs B.M."/>
            <person name="Spring S."/>
            <person name="Teeling H."/>
            <person name="Quast C."/>
            <person name="Wulf J."/>
            <person name="Schattenhofer M."/>
            <person name="Yan S."/>
            <person name="Ferriera S."/>
            <person name="Johnson J."/>
            <person name="Glockner F.O."/>
            <person name="Amann R."/>
        </authorList>
    </citation>
    <scope>NUCLEOTIDE SEQUENCE [LARGE SCALE GENOMIC DNA]</scope>
    <source>
        <strain evidence="3">KT71</strain>
    </source>
</reference>
<dbReference type="AlphaFoldDB" id="A4ADV9"/>
<keyword evidence="4" id="KW-1185">Reference proteome</keyword>
<dbReference type="OrthoDB" id="5734037at2"/>
<evidence type="ECO:0000256" key="2">
    <source>
        <dbReference type="SAM" id="Phobius"/>
    </source>
</evidence>
<evidence type="ECO:0000313" key="4">
    <source>
        <dbReference type="Proteomes" id="UP000019205"/>
    </source>
</evidence>
<feature type="transmembrane region" description="Helical" evidence="2">
    <location>
        <begin position="47"/>
        <end position="68"/>
    </location>
</feature>
<accession>A4ADV9</accession>
<dbReference type="RefSeq" id="WP_023660396.1">
    <property type="nucleotide sequence ID" value="NZ_CM002299.1"/>
</dbReference>
<evidence type="ECO:0000313" key="3">
    <source>
        <dbReference type="EMBL" id="EAQ95841.2"/>
    </source>
</evidence>
<comment type="caution">
    <text evidence="3">The sequence shown here is derived from an EMBL/GenBank/DDBJ whole genome shotgun (WGS) entry which is preliminary data.</text>
</comment>
<dbReference type="eggNOG" id="COG2959">
    <property type="taxonomic scope" value="Bacteria"/>
</dbReference>
<proteinExistence type="predicted"/>
<protein>
    <submittedName>
        <fullName evidence="3">Uncharacterized protein</fullName>
    </submittedName>
</protein>